<dbReference type="OrthoDB" id="5455776at2"/>
<dbReference type="GO" id="GO:0050821">
    <property type="term" value="P:protein stabilization"/>
    <property type="evidence" value="ECO:0007669"/>
    <property type="project" value="TreeGrafter"/>
</dbReference>
<dbReference type="InterPro" id="IPR005632">
    <property type="entry name" value="Chaperone_Skp"/>
</dbReference>
<dbReference type="RefSeq" id="WP_136400383.1">
    <property type="nucleotide sequence ID" value="NZ_CP036295.1"/>
</dbReference>
<dbReference type="PANTHER" id="PTHR35089:SF1">
    <property type="entry name" value="CHAPERONE PROTEIN SKP"/>
    <property type="match status" value="1"/>
</dbReference>
<gene>
    <name evidence="4" type="ORF">DDIC_10445</name>
</gene>
<evidence type="ECO:0000313" key="5">
    <source>
        <dbReference type="Proteomes" id="UP000297065"/>
    </source>
</evidence>
<feature type="chain" id="PRO_5020266359" evidence="3">
    <location>
        <begin position="22"/>
        <end position="182"/>
    </location>
</feature>
<name>A0A4P7UIX8_DESDE</name>
<accession>A0A4P7UIX8</accession>
<dbReference type="AlphaFoldDB" id="A0A4P7UIX8"/>
<protein>
    <submittedName>
        <fullName evidence="4">OmpH family outer membrane protein</fullName>
    </submittedName>
</protein>
<reference evidence="4 5" key="1">
    <citation type="submission" date="2019-02" db="EMBL/GenBank/DDBJ databases">
        <title>Complete Genome Sequence of Desulfovibrio desulfuricans IC1, a Sulfonate Utilizing Anaerobe.</title>
        <authorList>
            <person name="Day L.A."/>
            <person name="De Leon K.B."/>
            <person name="Wall J.D."/>
        </authorList>
    </citation>
    <scope>NUCLEOTIDE SEQUENCE [LARGE SCALE GENOMIC DNA]</scope>
    <source>
        <strain evidence="4 5">IC1</strain>
    </source>
</reference>
<dbReference type="InterPro" id="IPR024930">
    <property type="entry name" value="Skp_dom_sf"/>
</dbReference>
<organism evidence="4 5">
    <name type="scientific">Desulfovibrio desulfuricans</name>
    <dbReference type="NCBI Taxonomy" id="876"/>
    <lineage>
        <taxon>Bacteria</taxon>
        <taxon>Pseudomonadati</taxon>
        <taxon>Thermodesulfobacteriota</taxon>
        <taxon>Desulfovibrionia</taxon>
        <taxon>Desulfovibrionales</taxon>
        <taxon>Desulfovibrionaceae</taxon>
        <taxon>Desulfovibrio</taxon>
    </lineage>
</organism>
<dbReference type="EMBL" id="CP036295">
    <property type="protein sequence ID" value="QCC86283.1"/>
    <property type="molecule type" value="Genomic_DNA"/>
</dbReference>
<comment type="similarity">
    <text evidence="1">Belongs to the Skp family.</text>
</comment>
<dbReference type="GO" id="GO:0051082">
    <property type="term" value="F:unfolded protein binding"/>
    <property type="evidence" value="ECO:0007669"/>
    <property type="project" value="InterPro"/>
</dbReference>
<proteinExistence type="inferred from homology"/>
<dbReference type="Proteomes" id="UP000297065">
    <property type="component" value="Chromosome"/>
</dbReference>
<evidence type="ECO:0000256" key="3">
    <source>
        <dbReference type="SAM" id="SignalP"/>
    </source>
</evidence>
<evidence type="ECO:0000313" key="4">
    <source>
        <dbReference type="EMBL" id="QCC86283.1"/>
    </source>
</evidence>
<feature type="signal peptide" evidence="3">
    <location>
        <begin position="1"/>
        <end position="21"/>
    </location>
</feature>
<sequence>MRKVLMTAVAVGMLLAGQVCAADGSAVPAAKIGVVDMQTVATQSIPAQAAKTTMENKFGNERNELEKQGEALKKKAEALKNPKASEEKKLDFIRSKQDLDQKTRNFLRKVEQEEVKLRQDMVTLVFSATYEVARAKGFNFVVDVTAGGVLYADQSMDLTQDVLTEVNKIYKDKSKDDKGAKK</sequence>
<dbReference type="GO" id="GO:0005829">
    <property type="term" value="C:cytosol"/>
    <property type="evidence" value="ECO:0007669"/>
    <property type="project" value="TreeGrafter"/>
</dbReference>
<dbReference type="SUPFAM" id="SSF111384">
    <property type="entry name" value="OmpH-like"/>
    <property type="match status" value="1"/>
</dbReference>
<evidence type="ECO:0000256" key="1">
    <source>
        <dbReference type="ARBA" id="ARBA00009091"/>
    </source>
</evidence>
<dbReference type="PANTHER" id="PTHR35089">
    <property type="entry name" value="CHAPERONE PROTEIN SKP"/>
    <property type="match status" value="1"/>
</dbReference>
<keyword evidence="2 3" id="KW-0732">Signal</keyword>
<evidence type="ECO:0000256" key="2">
    <source>
        <dbReference type="ARBA" id="ARBA00022729"/>
    </source>
</evidence>
<dbReference type="Gene3D" id="3.30.910.20">
    <property type="entry name" value="Skp domain"/>
    <property type="match status" value="1"/>
</dbReference>
<dbReference type="SMART" id="SM00935">
    <property type="entry name" value="OmpH"/>
    <property type="match status" value="1"/>
</dbReference>
<dbReference type="Pfam" id="PF03938">
    <property type="entry name" value="OmpH"/>
    <property type="match status" value="1"/>
</dbReference>